<dbReference type="Proteomes" id="UP001221757">
    <property type="component" value="Unassembled WGS sequence"/>
</dbReference>
<dbReference type="Pfam" id="PF12770">
    <property type="entry name" value="CHAT"/>
    <property type="match status" value="1"/>
</dbReference>
<dbReference type="InterPro" id="IPR011990">
    <property type="entry name" value="TPR-like_helical_dom_sf"/>
</dbReference>
<dbReference type="SUPFAM" id="SSF52129">
    <property type="entry name" value="Caspase-like"/>
    <property type="match status" value="1"/>
</dbReference>
<organism evidence="2 3">
    <name type="scientific">Mycena rosella</name>
    <name type="common">Pink bonnet</name>
    <name type="synonym">Agaricus rosellus</name>
    <dbReference type="NCBI Taxonomy" id="1033263"/>
    <lineage>
        <taxon>Eukaryota</taxon>
        <taxon>Fungi</taxon>
        <taxon>Dikarya</taxon>
        <taxon>Basidiomycota</taxon>
        <taxon>Agaricomycotina</taxon>
        <taxon>Agaricomycetes</taxon>
        <taxon>Agaricomycetidae</taxon>
        <taxon>Agaricales</taxon>
        <taxon>Marasmiineae</taxon>
        <taxon>Mycenaceae</taxon>
        <taxon>Mycena</taxon>
    </lineage>
</organism>
<protein>
    <submittedName>
        <fullName evidence="2">CHAT domain-containing protein</fullName>
    </submittedName>
</protein>
<gene>
    <name evidence="2" type="ORF">B0H17DRAFT_1094729</name>
</gene>
<dbReference type="InterPro" id="IPR029030">
    <property type="entry name" value="Caspase-like_dom_sf"/>
</dbReference>
<sequence length="776" mass="85143">MVESGSNTNWATAELDPQAVEGMDKALGEISGYAGDLNDLQAAIVNSQEAANHTPGDHPDRADRLESLAAAFNSRYQRLGDLIDLEAALRSLQEAADLTPADHPARARHLASLASSLDSRYQRLGDLKDLEAALQRAQEAASLMPEDHPDLHYIYKALQHYHPDLALHLQSLTALFDSRYRRLGDLKDLEAALQKAQEVADLTPADHPERARRLTSLAASLDSRYQMLGDLKDLQAALQMRQEVHHSSGDPQDSVAVHLNYAASLRHSVDPESSLNAALQWASFAKADDPSHIPAAYSAAFNLLPEILWVGHPTDVRHAAIRRLNIDTVTSSATRACIKLDHLKSAVEMLEQGIATTFQQMLQLKPNVDKLPSDQAEQLRQLSSALYSGTAANSMHLEIQRTCLLEEIRQQPGLKDFLLPKSYSALCQASQGGPIVILNSHHEGCDGIIILNPSSEPVQVAFPGVTSDLLKAQKAMLTGLLSHSNLTTGEHLVSSQIPALFTSKTTEEGFADLLKWLWTNVVDPVYQVLASYEIHDGRLWWLTTGAFNGLPVHASPPSDQFIHSYIPNLGCLLEAQSKKSRGQKIAVIGVARESFPERVNEEVQKICSVLRNYDFESLEAAQATKDAVKLALQDCSWVHFACHGIQDYITPTKSHLALYEENLDLATILQMQLSNAEFVFLPAGQTAMGDAKLVNESFHVAGGFIAAGFRSAVGTLWSTNSQDGPLIGEIFYTHLFGDGRQPQASDTARALQVVVKELKARNVPYEHWIPFVHMGV</sequence>
<dbReference type="Gene3D" id="1.25.40.10">
    <property type="entry name" value="Tetratricopeptide repeat domain"/>
    <property type="match status" value="1"/>
</dbReference>
<dbReference type="EMBL" id="JARKIE010000255">
    <property type="protein sequence ID" value="KAJ7660997.1"/>
    <property type="molecule type" value="Genomic_DNA"/>
</dbReference>
<name>A0AAD7CSJ9_MYCRO</name>
<reference evidence="2" key="1">
    <citation type="submission" date="2023-03" db="EMBL/GenBank/DDBJ databases">
        <title>Massive genome expansion in bonnet fungi (Mycena s.s.) driven by repeated elements and novel gene families across ecological guilds.</title>
        <authorList>
            <consortium name="Lawrence Berkeley National Laboratory"/>
            <person name="Harder C.B."/>
            <person name="Miyauchi S."/>
            <person name="Viragh M."/>
            <person name="Kuo A."/>
            <person name="Thoen E."/>
            <person name="Andreopoulos B."/>
            <person name="Lu D."/>
            <person name="Skrede I."/>
            <person name="Drula E."/>
            <person name="Henrissat B."/>
            <person name="Morin E."/>
            <person name="Kohler A."/>
            <person name="Barry K."/>
            <person name="LaButti K."/>
            <person name="Morin E."/>
            <person name="Salamov A."/>
            <person name="Lipzen A."/>
            <person name="Mereny Z."/>
            <person name="Hegedus B."/>
            <person name="Baldrian P."/>
            <person name="Stursova M."/>
            <person name="Weitz H."/>
            <person name="Taylor A."/>
            <person name="Grigoriev I.V."/>
            <person name="Nagy L.G."/>
            <person name="Martin F."/>
            <person name="Kauserud H."/>
        </authorList>
    </citation>
    <scope>NUCLEOTIDE SEQUENCE</scope>
    <source>
        <strain evidence="2">CBHHK067</strain>
    </source>
</reference>
<evidence type="ECO:0000259" key="1">
    <source>
        <dbReference type="Pfam" id="PF12770"/>
    </source>
</evidence>
<accession>A0AAD7CSJ9</accession>
<evidence type="ECO:0000313" key="2">
    <source>
        <dbReference type="EMBL" id="KAJ7660997.1"/>
    </source>
</evidence>
<evidence type="ECO:0000313" key="3">
    <source>
        <dbReference type="Proteomes" id="UP001221757"/>
    </source>
</evidence>
<comment type="caution">
    <text evidence="2">The sequence shown here is derived from an EMBL/GenBank/DDBJ whole genome shotgun (WGS) entry which is preliminary data.</text>
</comment>
<proteinExistence type="predicted"/>
<keyword evidence="3" id="KW-1185">Reference proteome</keyword>
<feature type="domain" description="CHAT" evidence="1">
    <location>
        <begin position="513"/>
        <end position="775"/>
    </location>
</feature>
<dbReference type="AlphaFoldDB" id="A0AAD7CSJ9"/>
<dbReference type="InterPro" id="IPR024983">
    <property type="entry name" value="CHAT_dom"/>
</dbReference>